<evidence type="ECO:0000259" key="1">
    <source>
        <dbReference type="PROSITE" id="PS51832"/>
    </source>
</evidence>
<dbReference type="EMBL" id="DTGR01000230">
    <property type="protein sequence ID" value="HHS30985.1"/>
    <property type="molecule type" value="Genomic_DNA"/>
</dbReference>
<dbReference type="SUPFAM" id="SSF109604">
    <property type="entry name" value="HD-domain/PDEase-like"/>
    <property type="match status" value="1"/>
</dbReference>
<dbReference type="CDD" id="cd00077">
    <property type="entry name" value="HDc"/>
    <property type="match status" value="1"/>
</dbReference>
<accession>A0A7V6A6D2</accession>
<dbReference type="PANTHER" id="PTHR43155">
    <property type="entry name" value="CYCLIC DI-GMP PHOSPHODIESTERASE PA4108-RELATED"/>
    <property type="match status" value="1"/>
</dbReference>
<comment type="caution">
    <text evidence="2">The sequence shown here is derived from an EMBL/GenBank/DDBJ whole genome shotgun (WGS) entry which is preliminary data.</text>
</comment>
<name>A0A7V6A6D2_9BACT</name>
<dbReference type="SMART" id="SM00471">
    <property type="entry name" value="HDc"/>
    <property type="match status" value="1"/>
</dbReference>
<organism evidence="2">
    <name type="scientific">Desulfobacca acetoxidans</name>
    <dbReference type="NCBI Taxonomy" id="60893"/>
    <lineage>
        <taxon>Bacteria</taxon>
        <taxon>Pseudomonadati</taxon>
        <taxon>Thermodesulfobacteriota</taxon>
        <taxon>Desulfobaccia</taxon>
        <taxon>Desulfobaccales</taxon>
        <taxon>Desulfobaccaceae</taxon>
        <taxon>Desulfobacca</taxon>
    </lineage>
</organism>
<dbReference type="PROSITE" id="PS51832">
    <property type="entry name" value="HD_GYP"/>
    <property type="match status" value="1"/>
</dbReference>
<feature type="domain" description="HD-GYP" evidence="1">
    <location>
        <begin position="164"/>
        <end position="354"/>
    </location>
</feature>
<proteinExistence type="predicted"/>
<protein>
    <submittedName>
        <fullName evidence="2">HD domain-containing protein</fullName>
    </submittedName>
</protein>
<sequence>MPAFDGTTMDVSKLRQHLCTENLKILRRPTPRQMTAPYLPILLAALMIEERITFPLFLKVSEGEEEEIRFLPYLQEGEILQLAWVESLLKAGIERLYFHEQDLDRAVAYLNNHLLLTSAGPANYREKFCILREHLSLSLYRALNKPHLAATVRMVKKSLEHLARFMEKKDFPWKLVWEMIHRDYTLYNHSVNVGLMGMAFMGFLGKSGKDRLLVGLAGLFHDVGLTHLKEEVIPKTRPLTDAEQEVLKRHPTLGYRLLKNNPEIPVDSLRLILEHHESADGCGYPNGLPLRRQHPYTRILFILEIYDGLTTFRPDRPAHTPFAALRILQDQQSIPGLACDPRAIKQFIQFLALA</sequence>
<dbReference type="AlphaFoldDB" id="A0A7V6A6D2"/>
<dbReference type="InterPro" id="IPR037522">
    <property type="entry name" value="HD_GYP_dom"/>
</dbReference>
<evidence type="ECO:0000313" key="2">
    <source>
        <dbReference type="EMBL" id="HHS30985.1"/>
    </source>
</evidence>
<dbReference type="InterPro" id="IPR003607">
    <property type="entry name" value="HD/PDEase_dom"/>
</dbReference>
<dbReference type="PANTHER" id="PTHR43155:SF2">
    <property type="entry name" value="CYCLIC DI-GMP PHOSPHODIESTERASE PA4108"/>
    <property type="match status" value="1"/>
</dbReference>
<gene>
    <name evidence="2" type="ORF">ENV52_14965</name>
</gene>
<reference evidence="2" key="1">
    <citation type="journal article" date="2020" name="mSystems">
        <title>Genome- and Community-Level Interaction Insights into Carbon Utilization and Element Cycling Functions of Hydrothermarchaeota in Hydrothermal Sediment.</title>
        <authorList>
            <person name="Zhou Z."/>
            <person name="Liu Y."/>
            <person name="Xu W."/>
            <person name="Pan J."/>
            <person name="Luo Z.H."/>
            <person name="Li M."/>
        </authorList>
    </citation>
    <scope>NUCLEOTIDE SEQUENCE [LARGE SCALE GENOMIC DNA]</scope>
    <source>
        <strain evidence="2">SpSt-767</strain>
    </source>
</reference>
<dbReference type="Gene3D" id="1.10.3210.10">
    <property type="entry name" value="Hypothetical protein af1432"/>
    <property type="match status" value="1"/>
</dbReference>
<dbReference type="Pfam" id="PF13487">
    <property type="entry name" value="HD_5"/>
    <property type="match status" value="1"/>
</dbReference>